<reference evidence="2" key="1">
    <citation type="submission" date="2016-05" db="EMBL/GenBank/DDBJ databases">
        <authorList>
            <person name="Lavstsen T."/>
            <person name="Jespersen J.S."/>
        </authorList>
    </citation>
    <scope>NUCLEOTIDE SEQUENCE [LARGE SCALE GENOMIC DNA]</scope>
</reference>
<feature type="compositionally biased region" description="Basic and acidic residues" evidence="1">
    <location>
        <begin position="226"/>
        <end position="253"/>
    </location>
</feature>
<feature type="compositionally biased region" description="Polar residues" evidence="1">
    <location>
        <begin position="254"/>
        <end position="264"/>
    </location>
</feature>
<reference evidence="4 5" key="2">
    <citation type="submission" date="2016-05" db="EMBL/GenBank/DDBJ databases">
        <authorList>
            <person name="Naeem Raeece"/>
        </authorList>
    </citation>
    <scope>NUCLEOTIDE SEQUENCE [LARGE SCALE GENOMIC DNA]</scope>
</reference>
<dbReference type="InterPro" id="IPR008780">
    <property type="entry name" value="Plasmodium_Vir"/>
</dbReference>
<gene>
    <name evidence="3" type="ORF">POVWA1_066390</name>
    <name evidence="2" type="ORF">POVWA2_064230</name>
</gene>
<protein>
    <submittedName>
        <fullName evidence="2">PIR Superfamily Protein</fullName>
    </submittedName>
</protein>
<organism evidence="2 4">
    <name type="scientific">Plasmodium ovale wallikeri</name>
    <dbReference type="NCBI Taxonomy" id="864142"/>
    <lineage>
        <taxon>Eukaryota</taxon>
        <taxon>Sar</taxon>
        <taxon>Alveolata</taxon>
        <taxon>Apicomplexa</taxon>
        <taxon>Aconoidasida</taxon>
        <taxon>Haemosporida</taxon>
        <taxon>Plasmodiidae</taxon>
        <taxon>Plasmodium</taxon>
        <taxon>Plasmodium (Plasmodium)</taxon>
    </lineage>
</organism>
<sequence>MELYATLEDLPSYIFYQKFNEDDGSTYKSSCKAEEKIGSDEKLVELCSKILKNLKLLDETQNGDIFHNKRCNDLNYWISEQLYKKHDVKEERLMNSNTYIQLYISLHNIRQKLRIHDKCSIDINDITTEEKTRRKNLYDYYENYGTLEEIFTKDKNKCKKEHYDYLTKCVNLYIDTKKLCTQENIGVSSKCPPLFNHSAIYCPRKNLSEMPCELKVQTESSVELADTDRMTGKEDLRAPPKEDVTMSGDRSDTDASSEPSPSLSKTVISTSIPALGSCFFFFILYRWTPVGSIIRNRLLNRGGEINELHNNVGVELWEDTMEPLNINSDRNGYQLAYQSL</sequence>
<dbReference type="EMBL" id="FLRE01000414">
    <property type="protein sequence ID" value="SBT53511.1"/>
    <property type="molecule type" value="Genomic_DNA"/>
</dbReference>
<keyword evidence="5" id="KW-1185">Reference proteome</keyword>
<dbReference type="AlphaFoldDB" id="A0A1A9ABJ4"/>
<dbReference type="Pfam" id="PF05795">
    <property type="entry name" value="Plasmodium_Vir"/>
    <property type="match status" value="1"/>
</dbReference>
<name>A0A1A9ABJ4_PLAOA</name>
<evidence type="ECO:0000313" key="4">
    <source>
        <dbReference type="Proteomes" id="UP000078550"/>
    </source>
</evidence>
<accession>A0A1A9ABJ4</accession>
<evidence type="ECO:0000256" key="1">
    <source>
        <dbReference type="SAM" id="MobiDB-lite"/>
    </source>
</evidence>
<proteinExistence type="predicted"/>
<evidence type="ECO:0000313" key="5">
    <source>
        <dbReference type="Proteomes" id="UP000078555"/>
    </source>
</evidence>
<evidence type="ECO:0000313" key="3">
    <source>
        <dbReference type="EMBL" id="SBT54386.1"/>
    </source>
</evidence>
<dbReference type="Proteomes" id="UP000078555">
    <property type="component" value="Unassembled WGS sequence"/>
</dbReference>
<dbReference type="Proteomes" id="UP000078550">
    <property type="component" value="Unassembled WGS sequence"/>
</dbReference>
<evidence type="ECO:0000313" key="2">
    <source>
        <dbReference type="EMBL" id="SBT53511.1"/>
    </source>
</evidence>
<feature type="region of interest" description="Disordered" evidence="1">
    <location>
        <begin position="223"/>
        <end position="264"/>
    </location>
</feature>
<dbReference type="EMBL" id="FLRD01000505">
    <property type="protein sequence ID" value="SBT54386.1"/>
    <property type="molecule type" value="Genomic_DNA"/>
</dbReference>